<dbReference type="InterPro" id="IPR002867">
    <property type="entry name" value="IBR_dom"/>
</dbReference>
<gene>
    <name evidence="10" type="ORF">SteCoe_38249</name>
</gene>
<keyword evidence="7" id="KW-0833">Ubl conjugation pathway</keyword>
<dbReference type="InterPro" id="IPR031127">
    <property type="entry name" value="E3_UB_ligase_RBR"/>
</dbReference>
<evidence type="ECO:0000256" key="7">
    <source>
        <dbReference type="ARBA" id="ARBA00022786"/>
    </source>
</evidence>
<sequence>MIALECSHAFCASCYSSYLKEAVLAGKECIFTRCPMDPCPSIVPEELFKNLLRGKLFDRYKMFIFQSFVEGKSDVKWCPAPDCTCAVSYPKKKRREINCECGFSWCFGCGQESHRPLSCEALTKWNQKIMADDNETWILANTKTCPKCKNAIQKNLGCMQMTCNCGYQFCWLCLGDWSNHGSETGGCYRCNKFTLENNKGKYEKDDKKRLLAAYSLKHFEHYYERYINHKAAIRNAKENILKCKSQVEYMYGIIKESLVFDFYLDAANIVYNAVRSLAYSYALGYFLTSSRKLRFYEFIQGELESNVILLDGFLKKDLSSFLIFEDNFSRLNPDFIDYRV</sequence>
<evidence type="ECO:0000259" key="9">
    <source>
        <dbReference type="PROSITE" id="PS51873"/>
    </source>
</evidence>
<evidence type="ECO:0000256" key="8">
    <source>
        <dbReference type="ARBA" id="ARBA00022833"/>
    </source>
</evidence>
<dbReference type="Gene3D" id="1.20.120.1750">
    <property type="match status" value="1"/>
</dbReference>
<keyword evidence="4" id="KW-0479">Metal-binding</keyword>
<dbReference type="EMBL" id="MPUH01002151">
    <property type="protein sequence ID" value="OMJ65424.1"/>
    <property type="molecule type" value="Genomic_DNA"/>
</dbReference>
<dbReference type="Gene3D" id="3.30.40.10">
    <property type="entry name" value="Zinc/RING finger domain, C3HC4 (zinc finger)"/>
    <property type="match status" value="1"/>
</dbReference>
<dbReference type="PROSITE" id="PS51873">
    <property type="entry name" value="TRIAD"/>
    <property type="match status" value="1"/>
</dbReference>
<dbReference type="Pfam" id="PF22191">
    <property type="entry name" value="IBR_1"/>
    <property type="match status" value="1"/>
</dbReference>
<dbReference type="GO" id="GO:0061630">
    <property type="term" value="F:ubiquitin protein ligase activity"/>
    <property type="evidence" value="ECO:0007669"/>
    <property type="project" value="UniProtKB-EC"/>
</dbReference>
<protein>
    <recommendedName>
        <fullName evidence="2">RBR-type E3 ubiquitin transferase</fullName>
        <ecNumber evidence="2">2.3.2.31</ecNumber>
    </recommendedName>
</protein>
<evidence type="ECO:0000313" key="11">
    <source>
        <dbReference type="Proteomes" id="UP000187209"/>
    </source>
</evidence>
<name>A0A1R2ALQ8_9CILI</name>
<evidence type="ECO:0000313" key="10">
    <source>
        <dbReference type="EMBL" id="OMJ65424.1"/>
    </source>
</evidence>
<dbReference type="PANTHER" id="PTHR11685">
    <property type="entry name" value="RBR FAMILY RING FINGER AND IBR DOMAIN-CONTAINING"/>
    <property type="match status" value="1"/>
</dbReference>
<proteinExistence type="predicted"/>
<evidence type="ECO:0000256" key="6">
    <source>
        <dbReference type="ARBA" id="ARBA00022771"/>
    </source>
</evidence>
<evidence type="ECO:0000256" key="5">
    <source>
        <dbReference type="ARBA" id="ARBA00022737"/>
    </source>
</evidence>
<evidence type="ECO:0000256" key="3">
    <source>
        <dbReference type="ARBA" id="ARBA00022679"/>
    </source>
</evidence>
<dbReference type="GO" id="GO:0008270">
    <property type="term" value="F:zinc ion binding"/>
    <property type="evidence" value="ECO:0007669"/>
    <property type="project" value="UniProtKB-KW"/>
</dbReference>
<dbReference type="InterPro" id="IPR044066">
    <property type="entry name" value="TRIAD_supradom"/>
</dbReference>
<keyword evidence="11" id="KW-1185">Reference proteome</keyword>
<dbReference type="SUPFAM" id="SSF57850">
    <property type="entry name" value="RING/U-box"/>
    <property type="match status" value="3"/>
</dbReference>
<dbReference type="OrthoDB" id="313082at2759"/>
<evidence type="ECO:0000256" key="2">
    <source>
        <dbReference type="ARBA" id="ARBA00012251"/>
    </source>
</evidence>
<dbReference type="SMART" id="SM00647">
    <property type="entry name" value="IBR"/>
    <property type="match status" value="2"/>
</dbReference>
<keyword evidence="6" id="KW-0863">Zinc-finger</keyword>
<organism evidence="10 11">
    <name type="scientific">Stentor coeruleus</name>
    <dbReference type="NCBI Taxonomy" id="5963"/>
    <lineage>
        <taxon>Eukaryota</taxon>
        <taxon>Sar</taxon>
        <taxon>Alveolata</taxon>
        <taxon>Ciliophora</taxon>
        <taxon>Postciliodesmatophora</taxon>
        <taxon>Heterotrichea</taxon>
        <taxon>Heterotrichida</taxon>
        <taxon>Stentoridae</taxon>
        <taxon>Stentor</taxon>
    </lineage>
</organism>
<reference evidence="10 11" key="1">
    <citation type="submission" date="2016-11" db="EMBL/GenBank/DDBJ databases">
        <title>The macronuclear genome of Stentor coeruleus: a giant cell with tiny introns.</title>
        <authorList>
            <person name="Slabodnick M."/>
            <person name="Ruby J.G."/>
            <person name="Reiff S.B."/>
            <person name="Swart E.C."/>
            <person name="Gosai S."/>
            <person name="Prabakaran S."/>
            <person name="Witkowska E."/>
            <person name="Larue G.E."/>
            <person name="Fisher S."/>
            <person name="Freeman R.M."/>
            <person name="Gunawardena J."/>
            <person name="Chu W."/>
            <person name="Stover N.A."/>
            <person name="Gregory B.D."/>
            <person name="Nowacki M."/>
            <person name="Derisi J."/>
            <person name="Roy S.W."/>
            <person name="Marshall W.F."/>
            <person name="Sood P."/>
        </authorList>
    </citation>
    <scope>NUCLEOTIDE SEQUENCE [LARGE SCALE GENOMIC DNA]</scope>
    <source>
        <strain evidence="10">WM001</strain>
    </source>
</reference>
<comment type="caution">
    <text evidence="10">The sequence shown here is derived from an EMBL/GenBank/DDBJ whole genome shotgun (WGS) entry which is preliminary data.</text>
</comment>
<dbReference type="InterPro" id="IPR017907">
    <property type="entry name" value="Znf_RING_CS"/>
</dbReference>
<evidence type="ECO:0000256" key="4">
    <source>
        <dbReference type="ARBA" id="ARBA00022723"/>
    </source>
</evidence>
<dbReference type="EC" id="2.3.2.31" evidence="2"/>
<keyword evidence="8" id="KW-0862">Zinc</keyword>
<dbReference type="AlphaFoldDB" id="A0A1R2ALQ8"/>
<keyword evidence="5" id="KW-0677">Repeat</keyword>
<dbReference type="Pfam" id="PF01485">
    <property type="entry name" value="IBR"/>
    <property type="match status" value="1"/>
</dbReference>
<dbReference type="Proteomes" id="UP000187209">
    <property type="component" value="Unassembled WGS sequence"/>
</dbReference>
<comment type="catalytic activity">
    <reaction evidence="1">
        <text>[E2 ubiquitin-conjugating enzyme]-S-ubiquitinyl-L-cysteine + [acceptor protein]-L-lysine = [E2 ubiquitin-conjugating enzyme]-L-cysteine + [acceptor protein]-N(6)-ubiquitinyl-L-lysine.</text>
        <dbReference type="EC" id="2.3.2.31"/>
    </reaction>
</comment>
<keyword evidence="3" id="KW-0808">Transferase</keyword>
<accession>A0A1R2ALQ8</accession>
<feature type="domain" description="RING-type" evidence="9">
    <location>
        <begin position="1"/>
        <end position="191"/>
    </location>
</feature>
<evidence type="ECO:0000256" key="1">
    <source>
        <dbReference type="ARBA" id="ARBA00001798"/>
    </source>
</evidence>
<dbReference type="PROSITE" id="PS00518">
    <property type="entry name" value="ZF_RING_1"/>
    <property type="match status" value="1"/>
</dbReference>
<dbReference type="InterPro" id="IPR013083">
    <property type="entry name" value="Znf_RING/FYVE/PHD"/>
</dbReference>
<dbReference type="GO" id="GO:0016567">
    <property type="term" value="P:protein ubiquitination"/>
    <property type="evidence" value="ECO:0007669"/>
    <property type="project" value="InterPro"/>
</dbReference>